<dbReference type="Proteomes" id="UP001058974">
    <property type="component" value="Chromosome 5"/>
</dbReference>
<feature type="transmembrane region" description="Helical" evidence="2">
    <location>
        <begin position="31"/>
        <end position="49"/>
    </location>
</feature>
<keyword evidence="2" id="KW-0472">Membrane</keyword>
<protein>
    <submittedName>
        <fullName evidence="3">Uncharacterized protein</fullName>
    </submittedName>
</protein>
<keyword evidence="2" id="KW-0812">Transmembrane</keyword>
<name>A0A9D4WIA5_PEA</name>
<evidence type="ECO:0000256" key="1">
    <source>
        <dbReference type="SAM" id="Coils"/>
    </source>
</evidence>
<evidence type="ECO:0000256" key="2">
    <source>
        <dbReference type="SAM" id="Phobius"/>
    </source>
</evidence>
<proteinExistence type="predicted"/>
<sequence>MASSSSRSTGAGAGNPKKLNFFANAMKQKHSFIQFFAMTGILLLSMRSVGQKYKIHGLQEDVHELREEHNSVTDRLNNIKRSLLDEASQDSTGIFAARLRSLFNEQN</sequence>
<reference evidence="3 4" key="1">
    <citation type="journal article" date="2022" name="Nat. Genet.">
        <title>Improved pea reference genome and pan-genome highlight genomic features and evolutionary characteristics.</title>
        <authorList>
            <person name="Yang T."/>
            <person name="Liu R."/>
            <person name="Luo Y."/>
            <person name="Hu S."/>
            <person name="Wang D."/>
            <person name="Wang C."/>
            <person name="Pandey M.K."/>
            <person name="Ge S."/>
            <person name="Xu Q."/>
            <person name="Li N."/>
            <person name="Li G."/>
            <person name="Huang Y."/>
            <person name="Saxena R.K."/>
            <person name="Ji Y."/>
            <person name="Li M."/>
            <person name="Yan X."/>
            <person name="He Y."/>
            <person name="Liu Y."/>
            <person name="Wang X."/>
            <person name="Xiang C."/>
            <person name="Varshney R.K."/>
            <person name="Ding H."/>
            <person name="Gao S."/>
            <person name="Zong X."/>
        </authorList>
    </citation>
    <scope>NUCLEOTIDE SEQUENCE [LARGE SCALE GENOMIC DNA]</scope>
    <source>
        <strain evidence="3 4">cv. Zhongwan 6</strain>
    </source>
</reference>
<keyword evidence="2" id="KW-1133">Transmembrane helix</keyword>
<dbReference type="OrthoDB" id="1873983at2759"/>
<keyword evidence="4" id="KW-1185">Reference proteome</keyword>
<comment type="caution">
    <text evidence="3">The sequence shown here is derived from an EMBL/GenBank/DDBJ whole genome shotgun (WGS) entry which is preliminary data.</text>
</comment>
<evidence type="ECO:0000313" key="3">
    <source>
        <dbReference type="EMBL" id="KAI5402701.1"/>
    </source>
</evidence>
<dbReference type="Gramene" id="Psat5g010840.1">
    <property type="protein sequence ID" value="Psat5g010840.1.cds1"/>
    <property type="gene ID" value="Psat5g010840"/>
</dbReference>
<dbReference type="Gramene" id="Psat05G0034100-T1">
    <property type="protein sequence ID" value="KAI5402701.1"/>
    <property type="gene ID" value="KIW84_050341"/>
</dbReference>
<keyword evidence="1" id="KW-0175">Coiled coil</keyword>
<dbReference type="PANTHER" id="PTHR36316:SF1">
    <property type="entry name" value="OS06G0213900 PROTEIN"/>
    <property type="match status" value="1"/>
</dbReference>
<organism evidence="3 4">
    <name type="scientific">Pisum sativum</name>
    <name type="common">Garden pea</name>
    <name type="synonym">Lathyrus oleraceus</name>
    <dbReference type="NCBI Taxonomy" id="3888"/>
    <lineage>
        <taxon>Eukaryota</taxon>
        <taxon>Viridiplantae</taxon>
        <taxon>Streptophyta</taxon>
        <taxon>Embryophyta</taxon>
        <taxon>Tracheophyta</taxon>
        <taxon>Spermatophyta</taxon>
        <taxon>Magnoliopsida</taxon>
        <taxon>eudicotyledons</taxon>
        <taxon>Gunneridae</taxon>
        <taxon>Pentapetalae</taxon>
        <taxon>rosids</taxon>
        <taxon>fabids</taxon>
        <taxon>Fabales</taxon>
        <taxon>Fabaceae</taxon>
        <taxon>Papilionoideae</taxon>
        <taxon>50 kb inversion clade</taxon>
        <taxon>NPAAA clade</taxon>
        <taxon>Hologalegina</taxon>
        <taxon>IRL clade</taxon>
        <taxon>Fabeae</taxon>
        <taxon>Lathyrus</taxon>
    </lineage>
</organism>
<dbReference type="PANTHER" id="PTHR36316">
    <property type="entry name" value="OS06G0213900 PROTEIN"/>
    <property type="match status" value="1"/>
</dbReference>
<dbReference type="AlphaFoldDB" id="A0A9D4WIA5"/>
<feature type="coiled-coil region" evidence="1">
    <location>
        <begin position="55"/>
        <end position="82"/>
    </location>
</feature>
<dbReference type="EMBL" id="JAMSHJ010000005">
    <property type="protein sequence ID" value="KAI5402701.1"/>
    <property type="molecule type" value="Genomic_DNA"/>
</dbReference>
<accession>A0A9D4WIA5</accession>
<evidence type="ECO:0000313" key="4">
    <source>
        <dbReference type="Proteomes" id="UP001058974"/>
    </source>
</evidence>
<gene>
    <name evidence="3" type="ORF">KIW84_050341</name>
</gene>